<evidence type="ECO:0000313" key="1">
    <source>
        <dbReference type="EMBL" id="OGZ71944.1"/>
    </source>
</evidence>
<dbReference type="STRING" id="1802214.A2908_02590"/>
<name>A0A1G2IAY1_9BACT</name>
<evidence type="ECO:0000313" key="2">
    <source>
        <dbReference type="Proteomes" id="UP000176774"/>
    </source>
</evidence>
<sequence>MQSNVKVVTFIKKATIKSAPIAMGLAWQPICIKWYTGDLWIILCLQQKLYCIWNGLLILIEPPWITFSIGWPSKTAHYLSGQDFIIV</sequence>
<dbReference type="EMBL" id="MHPA01000032">
    <property type="protein sequence ID" value="OGZ71944.1"/>
    <property type="molecule type" value="Genomic_DNA"/>
</dbReference>
<proteinExistence type="predicted"/>
<accession>A0A1G2IAY1</accession>
<gene>
    <name evidence="1" type="ORF">A2908_02590</name>
</gene>
<protein>
    <submittedName>
        <fullName evidence="1">Uncharacterized protein</fullName>
    </submittedName>
</protein>
<reference evidence="1 2" key="1">
    <citation type="journal article" date="2016" name="Nat. Commun.">
        <title>Thousands of microbial genomes shed light on interconnected biogeochemical processes in an aquifer system.</title>
        <authorList>
            <person name="Anantharaman K."/>
            <person name="Brown C.T."/>
            <person name="Hug L.A."/>
            <person name="Sharon I."/>
            <person name="Castelle C.J."/>
            <person name="Probst A.J."/>
            <person name="Thomas B.C."/>
            <person name="Singh A."/>
            <person name="Wilkins M.J."/>
            <person name="Karaoz U."/>
            <person name="Brodie E.L."/>
            <person name="Williams K.H."/>
            <person name="Hubbard S.S."/>
            <person name="Banfield J.F."/>
        </authorList>
    </citation>
    <scope>NUCLEOTIDE SEQUENCE [LARGE SCALE GENOMIC DNA]</scope>
</reference>
<comment type="caution">
    <text evidence="1">The sequence shown here is derived from an EMBL/GenBank/DDBJ whole genome shotgun (WGS) entry which is preliminary data.</text>
</comment>
<dbReference type="AlphaFoldDB" id="A0A1G2IAY1"/>
<dbReference type="Proteomes" id="UP000176774">
    <property type="component" value="Unassembled WGS sequence"/>
</dbReference>
<organism evidence="1 2">
    <name type="scientific">Candidatus Staskawiczbacteria bacterium RIFCSPLOWO2_01_FULL_38_12b</name>
    <dbReference type="NCBI Taxonomy" id="1802214"/>
    <lineage>
        <taxon>Bacteria</taxon>
        <taxon>Candidatus Staskawicziibacteriota</taxon>
    </lineage>
</organism>